<feature type="transmembrane region" description="Helical" evidence="2">
    <location>
        <begin position="365"/>
        <end position="383"/>
    </location>
</feature>
<dbReference type="AlphaFoldDB" id="A0A9P8QHS8"/>
<evidence type="ECO:0000256" key="1">
    <source>
        <dbReference type="SAM" id="MobiDB-lite"/>
    </source>
</evidence>
<feature type="region of interest" description="Disordered" evidence="1">
    <location>
        <begin position="337"/>
        <end position="356"/>
    </location>
</feature>
<comment type="caution">
    <text evidence="3">The sequence shown here is derived from an EMBL/GenBank/DDBJ whole genome shotgun (WGS) entry which is preliminary data.</text>
</comment>
<keyword evidence="2" id="KW-1133">Transmembrane helix</keyword>
<keyword evidence="2" id="KW-0472">Membrane</keyword>
<dbReference type="Proteomes" id="UP000774326">
    <property type="component" value="Unassembled WGS sequence"/>
</dbReference>
<feature type="region of interest" description="Disordered" evidence="1">
    <location>
        <begin position="291"/>
        <end position="315"/>
    </location>
</feature>
<protein>
    <submittedName>
        <fullName evidence="3">Uncharacterized protein</fullName>
    </submittedName>
</protein>
<feature type="compositionally biased region" description="Polar residues" evidence="1">
    <location>
        <begin position="8"/>
        <end position="19"/>
    </location>
</feature>
<proteinExistence type="predicted"/>
<evidence type="ECO:0000313" key="4">
    <source>
        <dbReference type="Proteomes" id="UP000774326"/>
    </source>
</evidence>
<reference evidence="3" key="1">
    <citation type="journal article" date="2021" name="Open Biol.">
        <title>Shared evolutionary footprints suggest mitochondrial oxidative damage underlies multiple complex I losses in fungi.</title>
        <authorList>
            <person name="Schikora-Tamarit M.A."/>
            <person name="Marcet-Houben M."/>
            <person name="Nosek J."/>
            <person name="Gabaldon T."/>
        </authorList>
    </citation>
    <scope>NUCLEOTIDE SEQUENCE</scope>
    <source>
        <strain evidence="3">CBS2887</strain>
    </source>
</reference>
<evidence type="ECO:0000313" key="3">
    <source>
        <dbReference type="EMBL" id="KAH3688945.1"/>
    </source>
</evidence>
<name>A0A9P8QHS8_WICPI</name>
<feature type="compositionally biased region" description="Polar residues" evidence="1">
    <location>
        <begin position="27"/>
        <end position="36"/>
    </location>
</feature>
<organism evidence="3 4">
    <name type="scientific">Wickerhamomyces pijperi</name>
    <name type="common">Yeast</name>
    <name type="synonym">Pichia pijperi</name>
    <dbReference type="NCBI Taxonomy" id="599730"/>
    <lineage>
        <taxon>Eukaryota</taxon>
        <taxon>Fungi</taxon>
        <taxon>Dikarya</taxon>
        <taxon>Ascomycota</taxon>
        <taxon>Saccharomycotina</taxon>
        <taxon>Saccharomycetes</taxon>
        <taxon>Phaffomycetales</taxon>
        <taxon>Wickerhamomycetaceae</taxon>
        <taxon>Wickerhamomyces</taxon>
    </lineage>
</organism>
<reference evidence="3" key="2">
    <citation type="submission" date="2021-01" db="EMBL/GenBank/DDBJ databases">
        <authorList>
            <person name="Schikora-Tamarit M.A."/>
        </authorList>
    </citation>
    <scope>NUCLEOTIDE SEQUENCE</scope>
    <source>
        <strain evidence="3">CBS2887</strain>
    </source>
</reference>
<evidence type="ECO:0000256" key="2">
    <source>
        <dbReference type="SAM" id="Phobius"/>
    </source>
</evidence>
<feature type="compositionally biased region" description="Basic and acidic residues" evidence="1">
    <location>
        <begin position="40"/>
        <end position="54"/>
    </location>
</feature>
<gene>
    <name evidence="3" type="ORF">WICPIJ_000073</name>
</gene>
<sequence length="392" mass="44289">MPHIISPLVSTAKESNSNSELEDSQRTKSSNLNVPSSLKKPKEKEKDNETELKTPEAQISKGSLFPGSSFPLESSQMIIESDMEDDGIIPLIDSDEEAEADALFVQADPDEDETIFEDEDYEEEVLEMEDLYDYGDEEGPEICRIIKERFHAPEPLIQSFAPVAERTKENHHGIHYGYSSSDTPEVKKFFQNREQDTTPITSFKPVPVIKPLQKIVPETSKPVRGKLNGPSSETDVNRYIEFRRNVKRLELQHEKRMTQLRNQYQRSMMAEPHSSQHHHWGYSEHICKGDTDVESEAESDSSRDNIDEDGIDSNWENRKRGRYTTLLDFMETMEPANPTTVYHPAGTPSAKRVKKNSDGGGLSKLFLGLGIGVLGTFLGLWGIGRRNGSSKV</sequence>
<keyword evidence="2" id="KW-0812">Transmembrane</keyword>
<feature type="region of interest" description="Disordered" evidence="1">
    <location>
        <begin position="1"/>
        <end position="71"/>
    </location>
</feature>
<accession>A0A9P8QHS8</accession>
<keyword evidence="4" id="KW-1185">Reference proteome</keyword>
<dbReference type="EMBL" id="JAEUBG010000050">
    <property type="protein sequence ID" value="KAH3688945.1"/>
    <property type="molecule type" value="Genomic_DNA"/>
</dbReference>